<dbReference type="FunFam" id="3.40.50.150:FF:000081">
    <property type="entry name" value="rRNA adenine N(6)-methyltransferase"/>
    <property type="match status" value="1"/>
</dbReference>
<dbReference type="InterPro" id="IPR001737">
    <property type="entry name" value="KsgA/Erm"/>
</dbReference>
<keyword evidence="10" id="KW-1185">Reference proteome</keyword>
<dbReference type="Gramene" id="Pp3c12_11540V3.1">
    <property type="protein sequence ID" value="Pp3c12_11540V3.1"/>
    <property type="gene ID" value="Pp3c12_11540"/>
</dbReference>
<evidence type="ECO:0000256" key="1">
    <source>
        <dbReference type="ARBA" id="ARBA00022552"/>
    </source>
</evidence>
<dbReference type="SUPFAM" id="SSF53335">
    <property type="entry name" value="S-adenosyl-L-methionine-dependent methyltransferases"/>
    <property type="match status" value="1"/>
</dbReference>
<sequence length="216" mass="24172">MAGGKEVKGKIAPQRFQEIQFQKSKGQHILKNPLLSIVQEAGLKSTDIVLEIGPGTRNLTMKLLEVCKVIAVELDPRMVLEVTRRVQGTPCANKLQVWMLAVIQCYILKTELPYFDVCVANVPYMISSPITFKLLSHPPLVRCAVILFQEEFAQHLVAQPGDSLFCRLSANTQLLARVFHLLKVGKNNLRPPPKVDSSVVRIEPRNPLPPINFICI</sequence>
<evidence type="ECO:0000256" key="2">
    <source>
        <dbReference type="ARBA" id="ARBA00022603"/>
    </source>
</evidence>
<comment type="caution">
    <text evidence="6">Lacks conserved residue(s) required for the propagation of feature annotation.</text>
</comment>
<dbReference type="InterPro" id="IPR029063">
    <property type="entry name" value="SAM-dependent_MTases_sf"/>
</dbReference>
<reference evidence="9 10" key="1">
    <citation type="journal article" date="2008" name="Science">
        <title>The Physcomitrella genome reveals evolutionary insights into the conquest of land by plants.</title>
        <authorList>
            <person name="Rensing S."/>
            <person name="Lang D."/>
            <person name="Zimmer A."/>
            <person name="Terry A."/>
            <person name="Salamov A."/>
            <person name="Shapiro H."/>
            <person name="Nishiyama T."/>
            <person name="Perroud P.-F."/>
            <person name="Lindquist E."/>
            <person name="Kamisugi Y."/>
            <person name="Tanahashi T."/>
            <person name="Sakakibara K."/>
            <person name="Fujita T."/>
            <person name="Oishi K."/>
            <person name="Shin-I T."/>
            <person name="Kuroki Y."/>
            <person name="Toyoda A."/>
            <person name="Suzuki Y."/>
            <person name="Hashimoto A."/>
            <person name="Yamaguchi K."/>
            <person name="Sugano A."/>
            <person name="Kohara Y."/>
            <person name="Fujiyama A."/>
            <person name="Anterola A."/>
            <person name="Aoki S."/>
            <person name="Ashton N."/>
            <person name="Barbazuk W.B."/>
            <person name="Barker E."/>
            <person name="Bennetzen J."/>
            <person name="Bezanilla M."/>
            <person name="Blankenship R."/>
            <person name="Cho S.H."/>
            <person name="Dutcher S."/>
            <person name="Estelle M."/>
            <person name="Fawcett J.A."/>
            <person name="Gundlach H."/>
            <person name="Hanada K."/>
            <person name="Heyl A."/>
            <person name="Hicks K.A."/>
            <person name="Hugh J."/>
            <person name="Lohr M."/>
            <person name="Mayer K."/>
            <person name="Melkozernov A."/>
            <person name="Murata T."/>
            <person name="Nelson D."/>
            <person name="Pils B."/>
            <person name="Prigge M."/>
            <person name="Reiss B."/>
            <person name="Renner T."/>
            <person name="Rombauts S."/>
            <person name="Rushton P."/>
            <person name="Sanderfoot A."/>
            <person name="Schween G."/>
            <person name="Shiu S.-H."/>
            <person name="Stueber K."/>
            <person name="Theodoulou F.L."/>
            <person name="Tu H."/>
            <person name="Van de Peer Y."/>
            <person name="Verrier P.J."/>
            <person name="Waters E."/>
            <person name="Wood A."/>
            <person name="Yang L."/>
            <person name="Cove D."/>
            <person name="Cuming A."/>
            <person name="Hasebe M."/>
            <person name="Lucas S."/>
            <person name="Mishler D.B."/>
            <person name="Reski R."/>
            <person name="Grigoriev I."/>
            <person name="Quatrano R.S."/>
            <person name="Boore J.L."/>
        </authorList>
    </citation>
    <scope>NUCLEOTIDE SEQUENCE [LARGE SCALE GENOMIC DNA]</scope>
    <source>
        <strain evidence="9 10">cv. Gransden 2004</strain>
    </source>
</reference>
<evidence type="ECO:0000259" key="8">
    <source>
        <dbReference type="SMART" id="SM00650"/>
    </source>
</evidence>
<dbReference type="GO" id="GO:0000179">
    <property type="term" value="F:rRNA (adenine-N6,N6-)-dimethyltransferase activity"/>
    <property type="evidence" value="ECO:0000318"/>
    <property type="project" value="GO_Central"/>
</dbReference>
<dbReference type="EnsemblPlants" id="Pp3c12_11540V3.1">
    <property type="protein sequence ID" value="Pp3c12_11540V3.1"/>
    <property type="gene ID" value="Pp3c12_11540"/>
</dbReference>
<dbReference type="Gene3D" id="3.40.50.150">
    <property type="entry name" value="Vaccinia Virus protein VP39"/>
    <property type="match status" value="1"/>
</dbReference>
<feature type="binding site" evidence="6">
    <location>
        <position position="73"/>
    </location>
    <ligand>
        <name>S-adenosyl-L-methionine</name>
        <dbReference type="ChEBI" id="CHEBI:59789"/>
    </ligand>
</feature>
<accession>A0A7I4F193</accession>
<organism evidence="9 10">
    <name type="scientific">Physcomitrium patens</name>
    <name type="common">Spreading-leaved earth moss</name>
    <name type="synonym">Physcomitrella patens</name>
    <dbReference type="NCBI Taxonomy" id="3218"/>
    <lineage>
        <taxon>Eukaryota</taxon>
        <taxon>Viridiplantae</taxon>
        <taxon>Streptophyta</taxon>
        <taxon>Embryophyta</taxon>
        <taxon>Bryophyta</taxon>
        <taxon>Bryophytina</taxon>
        <taxon>Bryopsida</taxon>
        <taxon>Funariidae</taxon>
        <taxon>Funariales</taxon>
        <taxon>Funariaceae</taxon>
        <taxon>Physcomitrium</taxon>
    </lineage>
</organism>
<dbReference type="PANTHER" id="PTHR11727:SF7">
    <property type="entry name" value="DIMETHYLADENOSINE TRANSFERASE-RELATED"/>
    <property type="match status" value="1"/>
</dbReference>
<evidence type="ECO:0000313" key="9">
    <source>
        <dbReference type="EnsemblPlants" id="Pp3c12_11540V3.1"/>
    </source>
</evidence>
<dbReference type="EMBL" id="ABEU02000012">
    <property type="status" value="NOT_ANNOTATED_CDS"/>
    <property type="molecule type" value="Genomic_DNA"/>
</dbReference>
<dbReference type="Proteomes" id="UP000006727">
    <property type="component" value="Chromosome 12"/>
</dbReference>
<proteinExistence type="inferred from homology"/>
<feature type="binding site" evidence="6">
    <location>
        <position position="28"/>
    </location>
    <ligand>
        <name>S-adenosyl-L-methionine</name>
        <dbReference type="ChEBI" id="CHEBI:59789"/>
    </ligand>
</feature>
<keyword evidence="4 6" id="KW-0949">S-adenosyl-L-methionine</keyword>
<feature type="binding site" evidence="6">
    <location>
        <position position="121"/>
    </location>
    <ligand>
        <name>S-adenosyl-L-methionine</name>
        <dbReference type="ChEBI" id="CHEBI:59789"/>
    </ligand>
</feature>
<evidence type="ECO:0000256" key="3">
    <source>
        <dbReference type="ARBA" id="ARBA00022679"/>
    </source>
</evidence>
<dbReference type="InterPro" id="IPR020598">
    <property type="entry name" value="rRNA_Ade_methylase_Trfase_N"/>
</dbReference>
<dbReference type="GO" id="GO:0031167">
    <property type="term" value="P:rRNA methylation"/>
    <property type="evidence" value="ECO:0000318"/>
    <property type="project" value="GO_Central"/>
</dbReference>
<dbReference type="Pfam" id="PF00398">
    <property type="entry name" value="RrnaAD"/>
    <property type="match status" value="1"/>
</dbReference>
<dbReference type="EC" id="2.1.1.-" evidence="7"/>
<comment type="similarity">
    <text evidence="6 7">Belongs to the class I-like SAM-binding methyltransferase superfamily. rRNA adenine N(6)-methyltransferase family.</text>
</comment>
<keyword evidence="3 6" id="KW-0808">Transferase</keyword>
<dbReference type="AlphaFoldDB" id="A0A7I4F193"/>
<keyword evidence="5 6" id="KW-0694">RNA-binding</keyword>
<evidence type="ECO:0000313" key="10">
    <source>
        <dbReference type="Proteomes" id="UP000006727"/>
    </source>
</evidence>
<evidence type="ECO:0000256" key="5">
    <source>
        <dbReference type="ARBA" id="ARBA00022884"/>
    </source>
</evidence>
<dbReference type="CDD" id="cd02440">
    <property type="entry name" value="AdoMet_MTases"/>
    <property type="match status" value="1"/>
</dbReference>
<reference evidence="9" key="3">
    <citation type="submission" date="2020-12" db="UniProtKB">
        <authorList>
            <consortium name="EnsemblPlants"/>
        </authorList>
    </citation>
    <scope>IDENTIFICATION</scope>
</reference>
<evidence type="ECO:0000256" key="7">
    <source>
        <dbReference type="RuleBase" id="RU362106"/>
    </source>
</evidence>
<dbReference type="SMART" id="SM00650">
    <property type="entry name" value="rADc"/>
    <property type="match status" value="1"/>
</dbReference>
<feature type="binding site" evidence="6">
    <location>
        <position position="53"/>
    </location>
    <ligand>
        <name>S-adenosyl-L-methionine</name>
        <dbReference type="ChEBI" id="CHEBI:59789"/>
    </ligand>
</feature>
<keyword evidence="1 7" id="KW-0698">rRNA processing</keyword>
<dbReference type="PROSITE" id="PS51689">
    <property type="entry name" value="SAM_RNA_A_N6_MT"/>
    <property type="match status" value="1"/>
</dbReference>
<dbReference type="InParanoid" id="A0A7I4F193"/>
<reference evidence="9 10" key="2">
    <citation type="journal article" date="2018" name="Plant J.">
        <title>The Physcomitrella patens chromosome-scale assembly reveals moss genome structure and evolution.</title>
        <authorList>
            <person name="Lang D."/>
            <person name="Ullrich K.K."/>
            <person name="Murat F."/>
            <person name="Fuchs J."/>
            <person name="Jenkins J."/>
            <person name="Haas F.B."/>
            <person name="Piednoel M."/>
            <person name="Gundlach H."/>
            <person name="Van Bel M."/>
            <person name="Meyberg R."/>
            <person name="Vives C."/>
            <person name="Morata J."/>
            <person name="Symeonidi A."/>
            <person name="Hiss M."/>
            <person name="Muchero W."/>
            <person name="Kamisugi Y."/>
            <person name="Saleh O."/>
            <person name="Blanc G."/>
            <person name="Decker E.L."/>
            <person name="van Gessel N."/>
            <person name="Grimwood J."/>
            <person name="Hayes R.D."/>
            <person name="Graham S.W."/>
            <person name="Gunter L.E."/>
            <person name="McDaniel S.F."/>
            <person name="Hoernstein S.N.W."/>
            <person name="Larsson A."/>
            <person name="Li F.W."/>
            <person name="Perroud P.F."/>
            <person name="Phillips J."/>
            <person name="Ranjan P."/>
            <person name="Rokshar D.S."/>
            <person name="Rothfels C.J."/>
            <person name="Schneider L."/>
            <person name="Shu S."/>
            <person name="Stevenson D.W."/>
            <person name="Thummler F."/>
            <person name="Tillich M."/>
            <person name="Villarreal Aguilar J.C."/>
            <person name="Widiez T."/>
            <person name="Wong G.K."/>
            <person name="Wymore A."/>
            <person name="Zhang Y."/>
            <person name="Zimmer A.D."/>
            <person name="Quatrano R.S."/>
            <person name="Mayer K.F.X."/>
            <person name="Goodstein D."/>
            <person name="Casacuberta J.M."/>
            <person name="Vandepoele K."/>
            <person name="Reski R."/>
            <person name="Cuming A.C."/>
            <person name="Tuskan G.A."/>
            <person name="Maumus F."/>
            <person name="Salse J."/>
            <person name="Schmutz J."/>
            <person name="Rensing S.A."/>
        </authorList>
    </citation>
    <scope>NUCLEOTIDE SEQUENCE [LARGE SCALE GENOMIC DNA]</scope>
    <source>
        <strain evidence="9 10">cv. Gransden 2004</strain>
    </source>
</reference>
<evidence type="ECO:0000256" key="6">
    <source>
        <dbReference type="PROSITE-ProRule" id="PRU01026"/>
    </source>
</evidence>
<name>A0A7I4F193_PHYPA</name>
<evidence type="ECO:0000256" key="4">
    <source>
        <dbReference type="ARBA" id="ARBA00022691"/>
    </source>
</evidence>
<feature type="binding site" evidence="6">
    <location>
        <position position="30"/>
    </location>
    <ligand>
        <name>S-adenosyl-L-methionine</name>
        <dbReference type="ChEBI" id="CHEBI:59789"/>
    </ligand>
</feature>
<protein>
    <recommendedName>
        <fullName evidence="7">rRNA adenine N(6)-methyltransferase</fullName>
        <ecNumber evidence="7">2.1.1.-</ecNumber>
    </recommendedName>
</protein>
<dbReference type="GO" id="GO:0003723">
    <property type="term" value="F:RNA binding"/>
    <property type="evidence" value="ECO:0007669"/>
    <property type="project" value="UniProtKB-UniRule"/>
</dbReference>
<keyword evidence="2 6" id="KW-0489">Methyltransferase</keyword>
<dbReference type="PANTHER" id="PTHR11727">
    <property type="entry name" value="DIMETHYLADENOSINE TRANSFERASE"/>
    <property type="match status" value="1"/>
</dbReference>
<feature type="domain" description="Ribosomal RNA adenine methylase transferase N-terminal" evidence="8">
    <location>
        <begin position="33"/>
        <end position="206"/>
    </location>
</feature>